<reference evidence="3" key="3">
    <citation type="journal article" date="2021" name="Int. J. Parasitol.">
        <title>Comparative analysis of gene expression between Babesia bovis blood stages and kinetes allowed by improved genome annotation.</title>
        <authorList>
            <person name="Ueti M.W."/>
            <person name="Johnson W.C."/>
            <person name="Kappmeyer L.S."/>
            <person name="Herndon D.R."/>
            <person name="Mousel M.R."/>
            <person name="Reif K.E."/>
            <person name="Taus N.S."/>
            <person name="Ifeonu O.O."/>
            <person name="Silva J.C."/>
            <person name="Suarez C.E."/>
            <person name="Brayton K.A."/>
        </authorList>
    </citation>
    <scope>NUCLEOTIDE SEQUENCE [LARGE SCALE GENOMIC DNA]</scope>
</reference>
<dbReference type="RefSeq" id="XP_001610690.1">
    <property type="nucleotide sequence ID" value="XM_001610640.1"/>
</dbReference>
<feature type="compositionally biased region" description="Basic and acidic residues" evidence="1">
    <location>
        <begin position="171"/>
        <end position="199"/>
    </location>
</feature>
<feature type="region of interest" description="Disordered" evidence="1">
    <location>
        <begin position="94"/>
        <end position="138"/>
    </location>
</feature>
<dbReference type="eggNOG" id="ENOG502SBS2">
    <property type="taxonomic scope" value="Eukaryota"/>
</dbReference>
<reference evidence="2 3" key="1">
    <citation type="journal article" date="2007" name="PLoS Pathog.">
        <title>Genome sequence of Babesia bovis and comparative analysis of apicomplexan hemoprotozoa.</title>
        <authorList>
            <person name="Brayton K.A."/>
            <person name="Lau A.O.T."/>
            <person name="Herndon D.R."/>
            <person name="Hannick L."/>
            <person name="Kappmeyer L.S."/>
            <person name="Berens S.J."/>
            <person name="Bidwell S.L."/>
            <person name="Brown W.C."/>
            <person name="Crabtree J."/>
            <person name="Fadrosh D."/>
            <person name="Feldblum T."/>
            <person name="Forberger H.A."/>
            <person name="Haas B.J."/>
            <person name="Howell J.M."/>
            <person name="Khouri H."/>
            <person name="Koo H."/>
            <person name="Mann D.J."/>
            <person name="Norimine J."/>
            <person name="Paulsen I.T."/>
            <person name="Radune D."/>
            <person name="Ren Q."/>
            <person name="Smith R.K. Jr."/>
            <person name="Suarez C.E."/>
            <person name="White O."/>
            <person name="Wortman J.R."/>
            <person name="Knowles D.P. Jr."/>
            <person name="McElwain T.F."/>
            <person name="Nene V.M."/>
        </authorList>
    </citation>
    <scope>NUCLEOTIDE SEQUENCE [LARGE SCALE GENOMIC DNA]</scope>
    <source>
        <strain evidence="2">T2Bo</strain>
    </source>
</reference>
<sequence>MHFPHRKMAKIPMNKHRGKGSREEVTYPGSPRSQKWVGNLLPVLEGYNYNHTEIIQLVKACDYNGEKIQQEVDRIMEINIGHEQGEWTVVKPQKVKNSPTAKGSKGSGNNFRREGNKVGHVPEVKTQRRPKNVKDTSPSVLVNQAVGIVTSSATVASTVVTPVETAVEMENFKNKREKKPTRDNPKDSSSKDGWKEVQKHPQQNSKKPFPMQWAALLKTKPEDTTIELPPGVTSPEAPAQPKQSKKPVEPKPVQQETKAVKPEGEHGVDAIALAKAEETLKKLEVSERIMMETQNQQKLIPTPKEQATDISPQRSQIVISPKVQQTDISPKNQQIRHSFGDVDDSPPVIMPKPLSGDIDASVMFVFFDDEPVKDAGCAPSSPTASYQQSSLNRRDKYPRGSHVHDGNPTMPRHCSSGQQHEQIDQIPGYNAQMHQENAPDVSFPGHWPMGYYGSRYSNTKHQPFSYAYEDDKHKNYRQTANEHYVPKDSRHHLNGVYVNYGYQHDRLQTPPGLVGFYTPQQPFYGFPNSSGQANPHGPSDSMTSSMWRT</sequence>
<protein>
    <submittedName>
        <fullName evidence="2">Uncharacterized protein</fullName>
    </submittedName>
</protein>
<name>A7ARF3_BABBO</name>
<dbReference type="OMA" id="VKACDYN"/>
<feature type="region of interest" description="Disordered" evidence="1">
    <location>
        <begin position="1"/>
        <end position="30"/>
    </location>
</feature>
<feature type="region of interest" description="Disordered" evidence="1">
    <location>
        <begin position="224"/>
        <end position="268"/>
    </location>
</feature>
<keyword evidence="3" id="KW-1185">Reference proteome</keyword>
<dbReference type="InParanoid" id="A7ARF3"/>
<feature type="compositionally biased region" description="Basic and acidic residues" evidence="1">
    <location>
        <begin position="258"/>
        <end position="268"/>
    </location>
</feature>
<evidence type="ECO:0000313" key="3">
    <source>
        <dbReference type="Proteomes" id="UP000002173"/>
    </source>
</evidence>
<dbReference type="VEuPathDB" id="PiroplasmaDB:BBOV_IV007680"/>
<evidence type="ECO:0000256" key="1">
    <source>
        <dbReference type="SAM" id="MobiDB-lite"/>
    </source>
</evidence>
<dbReference type="GeneID" id="5478924"/>
<dbReference type="Proteomes" id="UP000002173">
    <property type="component" value="Unassembled WGS sequence"/>
</dbReference>
<feature type="compositionally biased region" description="Basic residues" evidence="1">
    <location>
        <begin position="1"/>
        <end position="19"/>
    </location>
</feature>
<proteinExistence type="predicted"/>
<feature type="region of interest" description="Disordered" evidence="1">
    <location>
        <begin position="171"/>
        <end position="210"/>
    </location>
</feature>
<feature type="region of interest" description="Disordered" evidence="1">
    <location>
        <begin position="374"/>
        <end position="421"/>
    </location>
</feature>
<reference evidence="3" key="2">
    <citation type="journal article" date="2020" name="Data Brief">
        <title>Transcriptome dataset of Babesia bovis life stages within vertebrate and invertebrate hosts.</title>
        <authorList>
            <person name="Ueti M.W."/>
            <person name="Johnson W.C."/>
            <person name="Kappmeyer L.S."/>
            <person name="Herndon D.R."/>
            <person name="Mousel M.R."/>
            <person name="Reif K.E."/>
            <person name="Taus N.S."/>
            <person name="Ifeonu O.O."/>
            <person name="Silva J.C."/>
            <person name="Suarez C.E."/>
            <person name="Brayton K.A."/>
        </authorList>
    </citation>
    <scope>NUCLEOTIDE SEQUENCE [LARGE SCALE GENOMIC DNA]</scope>
</reference>
<feature type="region of interest" description="Disordered" evidence="1">
    <location>
        <begin position="526"/>
        <end position="549"/>
    </location>
</feature>
<dbReference type="AlphaFoldDB" id="A7ARF3"/>
<feature type="compositionally biased region" description="Polar residues" evidence="1">
    <location>
        <begin position="380"/>
        <end position="391"/>
    </location>
</feature>
<dbReference type="EMBL" id="AAXT01000002">
    <property type="protein sequence ID" value="EDO07122.1"/>
    <property type="molecule type" value="Genomic_DNA"/>
</dbReference>
<feature type="compositionally biased region" description="Basic and acidic residues" evidence="1">
    <location>
        <begin position="392"/>
        <end position="405"/>
    </location>
</feature>
<organism evidence="2 3">
    <name type="scientific">Babesia bovis</name>
    <dbReference type="NCBI Taxonomy" id="5865"/>
    <lineage>
        <taxon>Eukaryota</taxon>
        <taxon>Sar</taxon>
        <taxon>Alveolata</taxon>
        <taxon>Apicomplexa</taxon>
        <taxon>Aconoidasida</taxon>
        <taxon>Piroplasmida</taxon>
        <taxon>Babesiidae</taxon>
        <taxon>Babesia</taxon>
    </lineage>
</organism>
<accession>A7ARF3</accession>
<feature type="compositionally biased region" description="Basic and acidic residues" evidence="1">
    <location>
        <begin position="111"/>
        <end position="126"/>
    </location>
</feature>
<comment type="caution">
    <text evidence="2">The sequence shown here is derived from an EMBL/GenBank/DDBJ whole genome shotgun (WGS) entry which is preliminary data.</text>
</comment>
<evidence type="ECO:0000313" key="2">
    <source>
        <dbReference type="EMBL" id="EDO07122.1"/>
    </source>
</evidence>
<feature type="compositionally biased region" description="Polar residues" evidence="1">
    <location>
        <begin position="540"/>
        <end position="549"/>
    </location>
</feature>
<dbReference type="KEGG" id="bbo:BBOV_IV007680"/>
<gene>
    <name evidence="2" type="ORF">BBOV_IV007680</name>
</gene>